<evidence type="ECO:0000313" key="5">
    <source>
        <dbReference type="Proteomes" id="UP000000323"/>
    </source>
</evidence>
<dbReference type="InterPro" id="IPR050922">
    <property type="entry name" value="LytR/CpsA/Psr_CW_biosynth"/>
</dbReference>
<dbReference type="EMBL" id="CP001825">
    <property type="protein sequence ID" value="ACZ41488.1"/>
    <property type="molecule type" value="Genomic_DNA"/>
</dbReference>
<dbReference type="Gene3D" id="3.40.630.190">
    <property type="entry name" value="LCP protein"/>
    <property type="match status" value="1"/>
</dbReference>
<evidence type="ECO:0000259" key="3">
    <source>
        <dbReference type="Pfam" id="PF03816"/>
    </source>
</evidence>
<evidence type="ECO:0000256" key="2">
    <source>
        <dbReference type="SAM" id="Phobius"/>
    </source>
</evidence>
<reference evidence="5" key="1">
    <citation type="journal article" date="2010" name="Stand. Genomic Sci.">
        <title>Complete genome sequence of 'Thermobaculum terrenum' type strain (YNP1).</title>
        <authorList>
            <person name="Kiss H."/>
            <person name="Cleland D."/>
            <person name="Lapidus A."/>
            <person name="Lucas S."/>
            <person name="Glavina Del Rio T."/>
            <person name="Nolan M."/>
            <person name="Tice H."/>
            <person name="Han C."/>
            <person name="Goodwin L."/>
            <person name="Pitluck S."/>
            <person name="Liolios K."/>
            <person name="Ivanova N."/>
            <person name="Mavromatis K."/>
            <person name="Ovchinnikova G."/>
            <person name="Pati A."/>
            <person name="Chen A."/>
            <person name="Palaniappan K."/>
            <person name="Land M."/>
            <person name="Hauser L."/>
            <person name="Chang Y."/>
            <person name="Jeffries C."/>
            <person name="Lu M."/>
            <person name="Brettin T."/>
            <person name="Detter J."/>
            <person name="Goker M."/>
            <person name="Tindall B."/>
            <person name="Beck B."/>
            <person name="McDermott T."/>
            <person name="Woyke T."/>
            <person name="Bristow J."/>
            <person name="Eisen J."/>
            <person name="Markowitz V."/>
            <person name="Hugenholtz P."/>
            <person name="Kyrpides N."/>
            <person name="Klenk H."/>
            <person name="Cheng J."/>
        </authorList>
    </citation>
    <scope>NUCLEOTIDE SEQUENCE [LARGE SCALE GENOMIC DNA]</scope>
    <source>
        <strain evidence="5">ATCC BAA-798 / YNP1</strain>
    </source>
</reference>
<dbReference type="STRING" id="525904.Tter_0570"/>
<keyword evidence="2" id="KW-1133">Transmembrane helix</keyword>
<protein>
    <submittedName>
        <fullName evidence="4">Cell envelope-related transcriptional attenuator</fullName>
    </submittedName>
</protein>
<dbReference type="InterPro" id="IPR004474">
    <property type="entry name" value="LytR_CpsA_psr"/>
</dbReference>
<name>D1CEY2_THET1</name>
<keyword evidence="2" id="KW-0812">Transmembrane</keyword>
<evidence type="ECO:0000313" key="4">
    <source>
        <dbReference type="EMBL" id="ACZ41488.1"/>
    </source>
</evidence>
<keyword evidence="5" id="KW-1185">Reference proteome</keyword>
<proteinExistence type="inferred from homology"/>
<dbReference type="Proteomes" id="UP000000323">
    <property type="component" value="Chromosome 1"/>
</dbReference>
<keyword evidence="2" id="KW-0472">Membrane</keyword>
<dbReference type="Pfam" id="PF03816">
    <property type="entry name" value="LytR_cpsA_psr"/>
    <property type="match status" value="1"/>
</dbReference>
<dbReference type="RefSeq" id="WP_012874523.1">
    <property type="nucleotide sequence ID" value="NC_013525.1"/>
</dbReference>
<dbReference type="HOGENOM" id="CLU_016455_12_0_0"/>
<dbReference type="PANTHER" id="PTHR33392:SF6">
    <property type="entry name" value="POLYISOPRENYL-TEICHOIC ACID--PEPTIDOGLYCAN TEICHOIC ACID TRANSFERASE TAGU"/>
    <property type="match status" value="1"/>
</dbReference>
<comment type="similarity">
    <text evidence="1">Belongs to the LytR/CpsA/Psr (LCP) family.</text>
</comment>
<evidence type="ECO:0000256" key="1">
    <source>
        <dbReference type="ARBA" id="ARBA00006068"/>
    </source>
</evidence>
<dbReference type="eggNOG" id="COG1316">
    <property type="taxonomic scope" value="Bacteria"/>
</dbReference>
<dbReference type="AlphaFoldDB" id="D1CEY2"/>
<dbReference type="PANTHER" id="PTHR33392">
    <property type="entry name" value="POLYISOPRENYL-TEICHOIC ACID--PEPTIDOGLYCAN TEICHOIC ACID TRANSFERASE TAGU"/>
    <property type="match status" value="1"/>
</dbReference>
<organism evidence="4 5">
    <name type="scientific">Thermobaculum terrenum (strain ATCC BAA-798 / CCMEE 7001 / YNP1)</name>
    <dbReference type="NCBI Taxonomy" id="525904"/>
    <lineage>
        <taxon>Bacteria</taxon>
        <taxon>Bacillati</taxon>
        <taxon>Chloroflexota</taxon>
        <taxon>Chloroflexia</taxon>
        <taxon>Candidatus Thermobaculales</taxon>
        <taxon>Candidatus Thermobaculaceae</taxon>
        <taxon>Thermobaculum</taxon>
    </lineage>
</organism>
<dbReference type="OrthoDB" id="9782542at2"/>
<feature type="domain" description="Cell envelope-related transcriptional attenuator" evidence="3">
    <location>
        <begin position="132"/>
        <end position="293"/>
    </location>
</feature>
<dbReference type="KEGG" id="ttr:Tter_0570"/>
<accession>D1CEY2</accession>
<dbReference type="NCBIfam" id="TIGR00350">
    <property type="entry name" value="lytR_cpsA_psr"/>
    <property type="match status" value="1"/>
</dbReference>
<sequence>MGTRIRIGRRINISPLWVAIAIIVLIAAPALYLAAKTWQTSRAIYHEIPTQAQGALTPAPTGRIPIVIITPQATATRGVASQLTPYDPSKWVPSPTAEATPVVQSNIKEWNGKKRINFLLLGVDRRGNEIPRSDTIILASLDFEHNRAYVLSIPRDLYVNVPGFNYWKINAAYALGENPKYKDQVGGGIGLLIMTLRQNFGIDIDEYATIDFEGFIKGIDAIGGVDIRVPKKIVDNQYPSESGGYERVVFNAGLQHMDGEMALKYARTRHADSDFGRMRRQQQIILAVQQKAKNPSILLKAPTLLNIIKGHVETSLSPSEQLKLGRWAASLPKKNIEFYSIEGPIGMTPDGQSVVYADWNAINPILKKVFGPQAGHP</sequence>
<gene>
    <name evidence="4" type="ordered locus">Tter_0570</name>
</gene>
<feature type="transmembrane region" description="Helical" evidence="2">
    <location>
        <begin position="12"/>
        <end position="35"/>
    </location>
</feature>